<feature type="region of interest" description="Disordered" evidence="7">
    <location>
        <begin position="491"/>
        <end position="521"/>
    </location>
</feature>
<keyword evidence="6" id="KW-0539">Nucleus</keyword>
<sequence length="521" mass="56726">MASLIENFCASSAGIDGSLLISEFRPLSARKVVVKNHSAAENCMAVSDSHIFVANSAVVHVFKRENGSKEAAIPFKEQITSITLALGGTVLFLGTEGGRLLLWEICTGRLVTTGQHHLQAITCLTADSASNFLLSGSLDSKVHAWNILDLISFTTSDGSHAPVRTLSKHRGPITCLSFGHVTGSAPLVVTAGTDRELNAWELHSETLLRTYLTPKTATALTFDAADRGCLVGYEDGTLQLLDFYALGMKHASIFKQLDPHTPISVASNRAHYQAESQNLGRVHSLSISWDNTMIISGHESGNVATWNMDRGRFATANKLFNSPVTNVMFLPPTGFLNQTPARFKVHNVVKPSLAASMDYLTNPIVPAGYAFHVQFMGDQNDSDNDSGFFEALNHPGVPASLIDEGNEELAAWSAQAAPSQSAESAEFLPLDGTTPQAMTQAQQIEQLKEQLAAVQRVQQVSFEQLAEFREEKRWWLEEQTRLLRIIDGSSKQNCNVGKASDPRGNYKRPRVDDVDDASGDE</sequence>
<dbReference type="SMART" id="SM00320">
    <property type="entry name" value="WD40"/>
    <property type="match status" value="5"/>
</dbReference>
<evidence type="ECO:0000313" key="9">
    <source>
        <dbReference type="Proteomes" id="UP000799429"/>
    </source>
</evidence>
<evidence type="ECO:0000256" key="7">
    <source>
        <dbReference type="SAM" id="MobiDB-lite"/>
    </source>
</evidence>
<comment type="caution">
    <text evidence="8">The sequence shown here is derived from an EMBL/GenBank/DDBJ whole genome shotgun (WGS) entry which is preliminary data.</text>
</comment>
<dbReference type="GO" id="GO:0120330">
    <property type="term" value="C:rixosome complex"/>
    <property type="evidence" value="ECO:0007669"/>
    <property type="project" value="UniProtKB-UniRule"/>
</dbReference>
<proteinExistence type="inferred from homology"/>
<dbReference type="InterPro" id="IPR001680">
    <property type="entry name" value="WD40_rpt"/>
</dbReference>
<comment type="subcellular location">
    <subcellularLocation>
        <location evidence="6">Nucleus</location>
    </subcellularLocation>
</comment>
<dbReference type="PANTHER" id="PTHR18763">
    <property type="entry name" value="WD-REPEAT PROTEIN 18"/>
    <property type="match status" value="1"/>
</dbReference>
<dbReference type="InterPro" id="IPR015943">
    <property type="entry name" value="WD40/YVTN_repeat-like_dom_sf"/>
</dbReference>
<keyword evidence="6" id="KW-0698">rRNA processing</keyword>
<dbReference type="InterPro" id="IPR045227">
    <property type="entry name" value="WDR18/Ipi3/RID3"/>
</dbReference>
<feature type="repeat" description="WD" evidence="5">
    <location>
        <begin position="166"/>
        <end position="210"/>
    </location>
</feature>
<dbReference type="AlphaFoldDB" id="A0A9P4SCA9"/>
<evidence type="ECO:0000256" key="5">
    <source>
        <dbReference type="PROSITE-ProRule" id="PRU00221"/>
    </source>
</evidence>
<comment type="subunit">
    <text evidence="6">Component of the RIX1 complex, composed of IPI1, RIX1/IPI2 and IPI3 in a 1:2:2 stoichiometry. The complex interacts (via RIX1) with MDN1 (via its hexameric AAA ATPase ring) and the pre-60S ribosome particles.</text>
</comment>
<dbReference type="Pfam" id="PF00400">
    <property type="entry name" value="WD40"/>
    <property type="match status" value="2"/>
</dbReference>
<dbReference type="PROSITE" id="PS50082">
    <property type="entry name" value="WD_REPEATS_2"/>
    <property type="match status" value="2"/>
</dbReference>
<keyword evidence="3 5" id="KW-0853">WD repeat</keyword>
<accession>A0A9P4SCA9</accession>
<comment type="similarity">
    <text evidence="2 6">Belongs to the WD repeat IPI3/WDR18 family.</text>
</comment>
<dbReference type="Gene3D" id="2.130.10.10">
    <property type="entry name" value="YVTN repeat-like/Quinoprotein amine dehydrogenase"/>
    <property type="match status" value="2"/>
</dbReference>
<organism evidence="8 9">
    <name type="scientific">Patellaria atrata CBS 101060</name>
    <dbReference type="NCBI Taxonomy" id="1346257"/>
    <lineage>
        <taxon>Eukaryota</taxon>
        <taxon>Fungi</taxon>
        <taxon>Dikarya</taxon>
        <taxon>Ascomycota</taxon>
        <taxon>Pezizomycotina</taxon>
        <taxon>Dothideomycetes</taxon>
        <taxon>Dothideomycetes incertae sedis</taxon>
        <taxon>Patellariales</taxon>
        <taxon>Patellariaceae</taxon>
        <taxon>Patellaria</taxon>
    </lineage>
</organism>
<evidence type="ECO:0000256" key="4">
    <source>
        <dbReference type="ARBA" id="ARBA00022737"/>
    </source>
</evidence>
<dbReference type="InterPro" id="IPR019775">
    <property type="entry name" value="WD40_repeat_CS"/>
</dbReference>
<evidence type="ECO:0000256" key="1">
    <source>
        <dbReference type="ARBA" id="ARBA00002355"/>
    </source>
</evidence>
<keyword evidence="9" id="KW-1185">Reference proteome</keyword>
<dbReference type="OrthoDB" id="756370at2759"/>
<dbReference type="Proteomes" id="UP000799429">
    <property type="component" value="Unassembled WGS sequence"/>
</dbReference>
<evidence type="ECO:0000313" key="8">
    <source>
        <dbReference type="EMBL" id="KAF2839165.1"/>
    </source>
</evidence>
<keyword evidence="4" id="KW-0677">Repeat</keyword>
<name>A0A9P4SCA9_9PEZI</name>
<dbReference type="SUPFAM" id="SSF50978">
    <property type="entry name" value="WD40 repeat-like"/>
    <property type="match status" value="1"/>
</dbReference>
<evidence type="ECO:0000256" key="6">
    <source>
        <dbReference type="RuleBase" id="RU369067"/>
    </source>
</evidence>
<dbReference type="GO" id="GO:0005656">
    <property type="term" value="C:nuclear pre-replicative complex"/>
    <property type="evidence" value="ECO:0007669"/>
    <property type="project" value="TreeGrafter"/>
</dbReference>
<protein>
    <recommendedName>
        <fullName evidence="6">Pre-rRNA-processing protein IPI3</fullName>
    </recommendedName>
</protein>
<feature type="repeat" description="WD" evidence="5">
    <location>
        <begin position="114"/>
        <end position="147"/>
    </location>
</feature>
<dbReference type="InterPro" id="IPR036322">
    <property type="entry name" value="WD40_repeat_dom_sf"/>
</dbReference>
<gene>
    <name evidence="8" type="ORF">M501DRAFT_954360</name>
</gene>
<comment type="function">
    <text evidence="1 6">Component of the RIX1 complex required for processing of ITS2 sequences from 35S pre-rRNA.</text>
</comment>
<evidence type="ECO:0000256" key="3">
    <source>
        <dbReference type="ARBA" id="ARBA00022574"/>
    </source>
</evidence>
<dbReference type="EMBL" id="MU006095">
    <property type="protein sequence ID" value="KAF2839165.1"/>
    <property type="molecule type" value="Genomic_DNA"/>
</dbReference>
<dbReference type="GO" id="GO:0006364">
    <property type="term" value="P:rRNA processing"/>
    <property type="evidence" value="ECO:0007669"/>
    <property type="project" value="UniProtKB-UniRule"/>
</dbReference>
<dbReference type="PROSITE" id="PS00678">
    <property type="entry name" value="WD_REPEATS_1"/>
    <property type="match status" value="2"/>
</dbReference>
<dbReference type="PANTHER" id="PTHR18763:SF0">
    <property type="entry name" value="WD REPEAT-CONTAINING PROTEIN 18"/>
    <property type="match status" value="1"/>
</dbReference>
<evidence type="ECO:0000256" key="2">
    <source>
        <dbReference type="ARBA" id="ARBA00010143"/>
    </source>
</evidence>
<dbReference type="GO" id="GO:0006261">
    <property type="term" value="P:DNA-templated DNA replication"/>
    <property type="evidence" value="ECO:0007669"/>
    <property type="project" value="TreeGrafter"/>
</dbReference>
<reference evidence="8" key="1">
    <citation type="journal article" date="2020" name="Stud. Mycol.">
        <title>101 Dothideomycetes genomes: a test case for predicting lifestyles and emergence of pathogens.</title>
        <authorList>
            <person name="Haridas S."/>
            <person name="Albert R."/>
            <person name="Binder M."/>
            <person name="Bloem J."/>
            <person name="Labutti K."/>
            <person name="Salamov A."/>
            <person name="Andreopoulos B."/>
            <person name="Baker S."/>
            <person name="Barry K."/>
            <person name="Bills G."/>
            <person name="Bluhm B."/>
            <person name="Cannon C."/>
            <person name="Castanera R."/>
            <person name="Culley D."/>
            <person name="Daum C."/>
            <person name="Ezra D."/>
            <person name="Gonzalez J."/>
            <person name="Henrissat B."/>
            <person name="Kuo A."/>
            <person name="Liang C."/>
            <person name="Lipzen A."/>
            <person name="Lutzoni F."/>
            <person name="Magnuson J."/>
            <person name="Mondo S."/>
            <person name="Nolan M."/>
            <person name="Ohm R."/>
            <person name="Pangilinan J."/>
            <person name="Park H.-J."/>
            <person name="Ramirez L."/>
            <person name="Alfaro M."/>
            <person name="Sun H."/>
            <person name="Tritt A."/>
            <person name="Yoshinaga Y."/>
            <person name="Zwiers L.-H."/>
            <person name="Turgeon B."/>
            <person name="Goodwin S."/>
            <person name="Spatafora J."/>
            <person name="Crous P."/>
            <person name="Grigoriev I."/>
        </authorList>
    </citation>
    <scope>NUCLEOTIDE SEQUENCE</scope>
    <source>
        <strain evidence="8">CBS 101060</strain>
    </source>
</reference>